<protein>
    <recommendedName>
        <fullName evidence="6">HMG box domain-containing protein</fullName>
    </recommendedName>
</protein>
<dbReference type="AlphaFoldDB" id="A0A0V1PSU2"/>
<dbReference type="GO" id="GO:0005634">
    <property type="term" value="C:nucleus"/>
    <property type="evidence" value="ECO:0007669"/>
    <property type="project" value="UniProtKB-UniRule"/>
</dbReference>
<dbReference type="GO" id="GO:0000122">
    <property type="term" value="P:negative regulation of transcription by RNA polymerase II"/>
    <property type="evidence" value="ECO:0007669"/>
    <property type="project" value="TreeGrafter"/>
</dbReference>
<dbReference type="CDD" id="cd01389">
    <property type="entry name" value="HMG-box_ROX1-like"/>
    <property type="match status" value="1"/>
</dbReference>
<keyword evidence="2 4" id="KW-0238">DNA-binding</keyword>
<dbReference type="GO" id="GO:0000978">
    <property type="term" value="F:RNA polymerase II cis-regulatory region sequence-specific DNA binding"/>
    <property type="evidence" value="ECO:0007669"/>
    <property type="project" value="TreeGrafter"/>
</dbReference>
<dbReference type="InterPro" id="IPR050140">
    <property type="entry name" value="SRY-related_HMG-box_TF-like"/>
</dbReference>
<feature type="DNA-binding region" description="HMG box" evidence="4">
    <location>
        <begin position="141"/>
        <end position="210"/>
    </location>
</feature>
<comment type="caution">
    <text evidence="7">The sequence shown here is derived from an EMBL/GenBank/DDBJ whole genome shotgun (WGS) entry which is preliminary data.</text>
</comment>
<feature type="compositionally biased region" description="Polar residues" evidence="5">
    <location>
        <begin position="86"/>
        <end position="95"/>
    </location>
</feature>
<dbReference type="FunFam" id="1.10.30.10:FF:000041">
    <property type="entry name" value="HMG box family protein"/>
    <property type="match status" value="1"/>
</dbReference>
<dbReference type="Gene3D" id="1.10.30.10">
    <property type="entry name" value="High mobility group box domain"/>
    <property type="match status" value="1"/>
</dbReference>
<evidence type="ECO:0000256" key="5">
    <source>
        <dbReference type="SAM" id="MobiDB-lite"/>
    </source>
</evidence>
<dbReference type="InterPro" id="IPR009071">
    <property type="entry name" value="HMG_box_dom"/>
</dbReference>
<dbReference type="InterPro" id="IPR036910">
    <property type="entry name" value="HMG_box_dom_sf"/>
</dbReference>
<keyword evidence="8" id="KW-1185">Reference proteome</keyword>
<keyword evidence="1" id="KW-0805">Transcription regulation</keyword>
<proteinExistence type="predicted"/>
<reference evidence="7 8" key="1">
    <citation type="submission" date="2015-11" db="EMBL/GenBank/DDBJ databases">
        <title>The genome of Debaryomyces fabryi.</title>
        <authorList>
            <person name="Tafer H."/>
            <person name="Lopandic K."/>
        </authorList>
    </citation>
    <scope>NUCLEOTIDE SEQUENCE [LARGE SCALE GENOMIC DNA]</scope>
    <source>
        <strain evidence="7 8">CBS 789</strain>
    </source>
</reference>
<dbReference type="GeneID" id="26841944"/>
<feature type="region of interest" description="Disordered" evidence="5">
    <location>
        <begin position="34"/>
        <end position="61"/>
    </location>
</feature>
<keyword evidence="4" id="KW-0539">Nucleus</keyword>
<evidence type="ECO:0000313" key="8">
    <source>
        <dbReference type="Proteomes" id="UP000054251"/>
    </source>
</evidence>
<evidence type="ECO:0000313" key="7">
    <source>
        <dbReference type="EMBL" id="KRZ99312.1"/>
    </source>
</evidence>
<dbReference type="Pfam" id="PF00505">
    <property type="entry name" value="HMG_box"/>
    <property type="match status" value="1"/>
</dbReference>
<feature type="compositionally biased region" description="Polar residues" evidence="5">
    <location>
        <begin position="107"/>
        <end position="138"/>
    </location>
</feature>
<dbReference type="GO" id="GO:0030154">
    <property type="term" value="P:cell differentiation"/>
    <property type="evidence" value="ECO:0007669"/>
    <property type="project" value="TreeGrafter"/>
</dbReference>
<dbReference type="Proteomes" id="UP000054251">
    <property type="component" value="Unassembled WGS sequence"/>
</dbReference>
<evidence type="ECO:0000256" key="2">
    <source>
        <dbReference type="ARBA" id="ARBA00023125"/>
    </source>
</evidence>
<gene>
    <name evidence="7" type="ORF">AC631_04935</name>
</gene>
<name>A0A0V1PSU2_9ASCO</name>
<organism evidence="7 8">
    <name type="scientific">Debaryomyces fabryi</name>
    <dbReference type="NCBI Taxonomy" id="58627"/>
    <lineage>
        <taxon>Eukaryota</taxon>
        <taxon>Fungi</taxon>
        <taxon>Dikarya</taxon>
        <taxon>Ascomycota</taxon>
        <taxon>Saccharomycotina</taxon>
        <taxon>Pichiomycetes</taxon>
        <taxon>Debaryomycetaceae</taxon>
        <taxon>Debaryomyces</taxon>
    </lineage>
</organism>
<dbReference type="SUPFAM" id="SSF47095">
    <property type="entry name" value="HMG-box"/>
    <property type="match status" value="1"/>
</dbReference>
<dbReference type="PROSITE" id="PS50118">
    <property type="entry name" value="HMG_BOX_2"/>
    <property type="match status" value="1"/>
</dbReference>
<accession>A0A0V1PSU2</accession>
<dbReference type="OrthoDB" id="6247875at2759"/>
<feature type="region of interest" description="Disordered" evidence="5">
    <location>
        <begin position="86"/>
        <end position="138"/>
    </location>
</feature>
<dbReference type="SMART" id="SM00398">
    <property type="entry name" value="HMG"/>
    <property type="match status" value="1"/>
</dbReference>
<dbReference type="PANTHER" id="PTHR10270:SF161">
    <property type="entry name" value="SEX-DETERMINING REGION Y PROTEIN"/>
    <property type="match status" value="1"/>
</dbReference>
<evidence type="ECO:0000256" key="4">
    <source>
        <dbReference type="PROSITE-ProRule" id="PRU00267"/>
    </source>
</evidence>
<keyword evidence="3" id="KW-0804">Transcription</keyword>
<feature type="domain" description="HMG box" evidence="6">
    <location>
        <begin position="141"/>
        <end position="210"/>
    </location>
</feature>
<sequence>MSTAVYYSNHNIPVEEVHASHTLPSLSQIMPINQQQNQQNQQNQQIQQGQQSQTGGSTEQISPTFVNIPINQGSYLAGSGDQKFVYQSQPSPDVFSQSGSTSQPSSANTTPASSLSVGSQYGAPTSTPAEKCTCKTNTNRIPRPRNAFILFRQKNHQLVLEEGSVIRTNPDVSRELGRRWRSLSASEKNHWNKLAEEEKVAHAKKYPGYKYTPRRNGKNKGCPACRQKSLKQQQVQLHNQQMYQLQQGQYQQYMQMQQQQVASSANLQTPIPQNMTSSNPGGQPLVNVPLTQFIVPPNPYPQQNFQFAFNNDMNVINQQQLQQQLQQDKASPLSAIPGQAIPTINQANSEFLNPINASQMQISYDQNPQSARFNSLPTPMGSNYGFEFGNMHQQS</sequence>
<dbReference type="PANTHER" id="PTHR10270">
    <property type="entry name" value="SOX TRANSCRIPTION FACTOR"/>
    <property type="match status" value="1"/>
</dbReference>
<dbReference type="GO" id="GO:0001228">
    <property type="term" value="F:DNA-binding transcription activator activity, RNA polymerase II-specific"/>
    <property type="evidence" value="ECO:0007669"/>
    <property type="project" value="TreeGrafter"/>
</dbReference>
<dbReference type="EMBL" id="LMYN01000154">
    <property type="protein sequence ID" value="KRZ99312.1"/>
    <property type="molecule type" value="Genomic_DNA"/>
</dbReference>
<evidence type="ECO:0000256" key="1">
    <source>
        <dbReference type="ARBA" id="ARBA00023015"/>
    </source>
</evidence>
<evidence type="ECO:0000259" key="6">
    <source>
        <dbReference type="PROSITE" id="PS50118"/>
    </source>
</evidence>
<dbReference type="RefSeq" id="XP_015465415.1">
    <property type="nucleotide sequence ID" value="XM_015613764.1"/>
</dbReference>
<feature type="compositionally biased region" description="Low complexity" evidence="5">
    <location>
        <begin position="96"/>
        <end position="106"/>
    </location>
</feature>
<evidence type="ECO:0000256" key="3">
    <source>
        <dbReference type="ARBA" id="ARBA00023163"/>
    </source>
</evidence>